<evidence type="ECO:0000313" key="2">
    <source>
        <dbReference type="EMBL" id="EDR04919.1"/>
    </source>
</evidence>
<evidence type="ECO:0000256" key="1">
    <source>
        <dbReference type="RuleBase" id="RU000487"/>
    </source>
</evidence>
<dbReference type="OrthoDB" id="6220758at2759"/>
<dbReference type="HOGENOM" id="CLU_027965_0_2_1"/>
<dbReference type="AlphaFoldDB" id="B0DKC7"/>
<dbReference type="PRINTS" id="PR00190">
    <property type="entry name" value="ACTIN"/>
</dbReference>
<reference evidence="2 3" key="1">
    <citation type="journal article" date="2008" name="Nature">
        <title>The genome of Laccaria bicolor provides insights into mycorrhizal symbiosis.</title>
        <authorList>
            <person name="Martin F."/>
            <person name="Aerts A."/>
            <person name="Ahren D."/>
            <person name="Brun A."/>
            <person name="Danchin E.G.J."/>
            <person name="Duchaussoy F."/>
            <person name="Gibon J."/>
            <person name="Kohler A."/>
            <person name="Lindquist E."/>
            <person name="Pereda V."/>
            <person name="Salamov A."/>
            <person name="Shapiro H.J."/>
            <person name="Wuyts J."/>
            <person name="Blaudez D."/>
            <person name="Buee M."/>
            <person name="Brokstein P."/>
            <person name="Canbaeck B."/>
            <person name="Cohen D."/>
            <person name="Courty P.E."/>
            <person name="Coutinho P.M."/>
            <person name="Delaruelle C."/>
            <person name="Detter J.C."/>
            <person name="Deveau A."/>
            <person name="DiFazio S."/>
            <person name="Duplessis S."/>
            <person name="Fraissinet-Tachet L."/>
            <person name="Lucic E."/>
            <person name="Frey-Klett P."/>
            <person name="Fourrey C."/>
            <person name="Feussner I."/>
            <person name="Gay G."/>
            <person name="Grimwood J."/>
            <person name="Hoegger P.J."/>
            <person name="Jain P."/>
            <person name="Kilaru S."/>
            <person name="Labbe J."/>
            <person name="Lin Y.C."/>
            <person name="Legue V."/>
            <person name="Le Tacon F."/>
            <person name="Marmeisse R."/>
            <person name="Melayah D."/>
            <person name="Montanini B."/>
            <person name="Muratet M."/>
            <person name="Nehls U."/>
            <person name="Niculita-Hirzel H."/>
            <person name="Oudot-Le Secq M.P."/>
            <person name="Peter M."/>
            <person name="Quesneville H."/>
            <person name="Rajashekar B."/>
            <person name="Reich M."/>
            <person name="Rouhier N."/>
            <person name="Schmutz J."/>
            <person name="Yin T."/>
            <person name="Chalot M."/>
            <person name="Henrissat B."/>
            <person name="Kuees U."/>
            <person name="Lucas S."/>
            <person name="Van de Peer Y."/>
            <person name="Podila G.K."/>
            <person name="Polle A."/>
            <person name="Pukkila P.J."/>
            <person name="Richardson P.M."/>
            <person name="Rouze P."/>
            <person name="Sanders I.R."/>
            <person name="Stajich J.E."/>
            <person name="Tunlid A."/>
            <person name="Tuskan G."/>
            <person name="Grigoriev I.V."/>
        </authorList>
    </citation>
    <scope>NUCLEOTIDE SEQUENCE [LARGE SCALE GENOMIC DNA]</scope>
    <source>
        <strain evidence="3">S238N-H82 / ATCC MYA-4686</strain>
    </source>
</reference>
<dbReference type="Gene3D" id="3.30.420.40">
    <property type="match status" value="2"/>
</dbReference>
<dbReference type="RefSeq" id="XP_001884309.1">
    <property type="nucleotide sequence ID" value="XM_001884274.1"/>
</dbReference>
<protein>
    <submittedName>
        <fullName evidence="2">Actin-related protein</fullName>
    </submittedName>
</protein>
<comment type="similarity">
    <text evidence="1">Belongs to the actin family.</text>
</comment>
<dbReference type="KEGG" id="lbc:LACBIDRAFT_399453"/>
<organism evidence="3">
    <name type="scientific">Laccaria bicolor (strain S238N-H82 / ATCC MYA-4686)</name>
    <name type="common">Bicoloured deceiver</name>
    <name type="synonym">Laccaria laccata var. bicolor</name>
    <dbReference type="NCBI Taxonomy" id="486041"/>
    <lineage>
        <taxon>Eukaryota</taxon>
        <taxon>Fungi</taxon>
        <taxon>Dikarya</taxon>
        <taxon>Basidiomycota</taxon>
        <taxon>Agaricomycotina</taxon>
        <taxon>Agaricomycetes</taxon>
        <taxon>Agaricomycetidae</taxon>
        <taxon>Agaricales</taxon>
        <taxon>Agaricineae</taxon>
        <taxon>Hydnangiaceae</taxon>
        <taxon>Laccaria</taxon>
    </lineage>
</organism>
<evidence type="ECO:0000313" key="3">
    <source>
        <dbReference type="Proteomes" id="UP000001194"/>
    </source>
</evidence>
<dbReference type="Gene3D" id="3.90.640.10">
    <property type="entry name" value="Actin, Chain A, domain 4"/>
    <property type="match status" value="1"/>
</dbReference>
<proteinExistence type="inferred from homology"/>
<accession>B0DKC7</accession>
<dbReference type="SMART" id="SM00268">
    <property type="entry name" value="ACTIN"/>
    <property type="match status" value="1"/>
</dbReference>
<gene>
    <name evidence="2" type="ORF">LACBIDRAFT_399453</name>
</gene>
<dbReference type="FunFam" id="3.30.420.40:FF:000050">
    <property type="entry name" value="Actin, alpha skeletal muscle"/>
    <property type="match status" value="1"/>
</dbReference>
<dbReference type="Proteomes" id="UP000001194">
    <property type="component" value="Unassembled WGS sequence"/>
</dbReference>
<name>B0DKC7_LACBS</name>
<keyword evidence="3" id="KW-1185">Reference proteome</keyword>
<dbReference type="InterPro" id="IPR043129">
    <property type="entry name" value="ATPase_NBD"/>
</dbReference>
<sequence>MAEPDNSNAGVLDIVIDIGSSNCKLGFAGDDDPQANLHSVLCQLQHSSYIGRMAKTQQETVTQTYPIVDGIVSNWDAMETFWTHAFYDQLRVSPEGKSVLVTDSPLNSTLNREKMAQIMFESFSVSAFYVAMQAVLSLYASGRTTGVVVDSGESFTHSVPVYEGIPLRHAIQRTGIAGRRLTDYTWTNLLERGYFVGPSDRQCVEAVKEELCYIALDYEQELQCEADPNYLTAKTYQLPDGKSITMGKDSFRIPEPLFQPSLLGLDIFGVHDATYSSIQKCDIDVQNEFYNNIVLSGGNTMLSGFRDRMVKELTALIPASMGLYIVAPPERRFSAWIGGSIIGSMGSYRDRWCSKQEYEESGSGIIPRKFA</sequence>
<dbReference type="InParanoid" id="B0DKC7"/>
<dbReference type="STRING" id="486041.B0DKC7"/>
<dbReference type="GeneID" id="6080076"/>
<dbReference type="InterPro" id="IPR004000">
    <property type="entry name" value="Actin"/>
</dbReference>
<dbReference type="EMBL" id="DS547115">
    <property type="protein sequence ID" value="EDR04919.1"/>
    <property type="molecule type" value="Genomic_DNA"/>
</dbReference>
<dbReference type="PROSITE" id="PS00432">
    <property type="entry name" value="ACTINS_2"/>
    <property type="match status" value="1"/>
</dbReference>
<dbReference type="PANTHER" id="PTHR11937">
    <property type="entry name" value="ACTIN"/>
    <property type="match status" value="1"/>
</dbReference>
<dbReference type="Pfam" id="PF00022">
    <property type="entry name" value="Actin"/>
    <property type="match status" value="1"/>
</dbReference>
<dbReference type="InterPro" id="IPR004001">
    <property type="entry name" value="Actin_CS"/>
</dbReference>
<dbReference type="SUPFAM" id="SSF53067">
    <property type="entry name" value="Actin-like ATPase domain"/>
    <property type="match status" value="2"/>
</dbReference>